<evidence type="ECO:0000313" key="2">
    <source>
        <dbReference type="Proteomes" id="UP000887575"/>
    </source>
</evidence>
<evidence type="ECO:0000256" key="1">
    <source>
        <dbReference type="SAM" id="SignalP"/>
    </source>
</evidence>
<dbReference type="WBParaSite" id="MBELARI_LOCUS2925">
    <property type="protein sequence ID" value="MBELARI_LOCUS2925"/>
    <property type="gene ID" value="MBELARI_LOCUS2925"/>
</dbReference>
<feature type="signal peptide" evidence="1">
    <location>
        <begin position="1"/>
        <end position="16"/>
    </location>
</feature>
<sequence>MRLLFFSVIVLVQITAIEISEEYDRCKKEGFGNETLVCDLDNRLSERTTAKLNFLLNDLRDSVPCKCETGCKREDGRGGYFGLLMITDSKM</sequence>
<name>A0AAF3FAF8_9BILA</name>
<dbReference type="Proteomes" id="UP000887575">
    <property type="component" value="Unassembled WGS sequence"/>
</dbReference>
<accession>A0AAF3FAF8</accession>
<evidence type="ECO:0000313" key="3">
    <source>
        <dbReference type="WBParaSite" id="MBELARI_LOCUS2925"/>
    </source>
</evidence>
<reference evidence="3" key="1">
    <citation type="submission" date="2024-02" db="UniProtKB">
        <authorList>
            <consortium name="WormBaseParasite"/>
        </authorList>
    </citation>
    <scope>IDENTIFICATION</scope>
</reference>
<feature type="chain" id="PRO_5042097499" evidence="1">
    <location>
        <begin position="17"/>
        <end position="91"/>
    </location>
</feature>
<protein>
    <submittedName>
        <fullName evidence="3">Uncharacterized protein</fullName>
    </submittedName>
</protein>
<keyword evidence="1" id="KW-0732">Signal</keyword>
<organism evidence="2 3">
    <name type="scientific">Mesorhabditis belari</name>
    <dbReference type="NCBI Taxonomy" id="2138241"/>
    <lineage>
        <taxon>Eukaryota</taxon>
        <taxon>Metazoa</taxon>
        <taxon>Ecdysozoa</taxon>
        <taxon>Nematoda</taxon>
        <taxon>Chromadorea</taxon>
        <taxon>Rhabditida</taxon>
        <taxon>Rhabditina</taxon>
        <taxon>Rhabditomorpha</taxon>
        <taxon>Rhabditoidea</taxon>
        <taxon>Rhabditidae</taxon>
        <taxon>Mesorhabditinae</taxon>
        <taxon>Mesorhabditis</taxon>
    </lineage>
</organism>
<dbReference type="AlphaFoldDB" id="A0AAF3FAF8"/>
<keyword evidence="2" id="KW-1185">Reference proteome</keyword>
<proteinExistence type="predicted"/>